<accession>A0A9D1U8E8</accession>
<feature type="transmembrane region" description="Helical" evidence="1">
    <location>
        <begin position="152"/>
        <end position="171"/>
    </location>
</feature>
<proteinExistence type="predicted"/>
<keyword evidence="1" id="KW-1133">Transmembrane helix</keyword>
<comment type="caution">
    <text evidence="2">The sequence shown here is derived from an EMBL/GenBank/DDBJ whole genome shotgun (WGS) entry which is preliminary data.</text>
</comment>
<evidence type="ECO:0000313" key="3">
    <source>
        <dbReference type="Proteomes" id="UP000824264"/>
    </source>
</evidence>
<dbReference type="EMBL" id="DXGI01000097">
    <property type="protein sequence ID" value="HIW78028.1"/>
    <property type="molecule type" value="Genomic_DNA"/>
</dbReference>
<feature type="transmembrane region" description="Helical" evidence="1">
    <location>
        <begin position="178"/>
        <end position="194"/>
    </location>
</feature>
<dbReference type="AlphaFoldDB" id="A0A9D1U8E8"/>
<evidence type="ECO:0000256" key="1">
    <source>
        <dbReference type="SAM" id="Phobius"/>
    </source>
</evidence>
<feature type="transmembrane region" description="Helical" evidence="1">
    <location>
        <begin position="68"/>
        <end position="85"/>
    </location>
</feature>
<dbReference type="Proteomes" id="UP000824264">
    <property type="component" value="Unassembled WGS sequence"/>
</dbReference>
<feature type="transmembrane region" description="Helical" evidence="1">
    <location>
        <begin position="97"/>
        <end position="115"/>
    </location>
</feature>
<reference evidence="2" key="1">
    <citation type="journal article" date="2021" name="PeerJ">
        <title>Extensive microbial diversity within the chicken gut microbiome revealed by metagenomics and culture.</title>
        <authorList>
            <person name="Gilroy R."/>
            <person name="Ravi A."/>
            <person name="Getino M."/>
            <person name="Pursley I."/>
            <person name="Horton D.L."/>
            <person name="Alikhan N.F."/>
            <person name="Baker D."/>
            <person name="Gharbi K."/>
            <person name="Hall N."/>
            <person name="Watson M."/>
            <person name="Adriaenssens E.M."/>
            <person name="Foster-Nyarko E."/>
            <person name="Jarju S."/>
            <person name="Secka A."/>
            <person name="Antonio M."/>
            <person name="Oren A."/>
            <person name="Chaudhuri R.R."/>
            <person name="La Ragione R."/>
            <person name="Hildebrand F."/>
            <person name="Pallen M.J."/>
        </authorList>
    </citation>
    <scope>NUCLEOTIDE SEQUENCE</scope>
    <source>
        <strain evidence="2">ChiSxjej5B17-1746</strain>
    </source>
</reference>
<reference evidence="2" key="2">
    <citation type="submission" date="2021-04" db="EMBL/GenBank/DDBJ databases">
        <authorList>
            <person name="Gilroy R."/>
        </authorList>
    </citation>
    <scope>NUCLEOTIDE SEQUENCE</scope>
    <source>
        <strain evidence="2">ChiSxjej5B17-1746</strain>
    </source>
</reference>
<keyword evidence="1" id="KW-0812">Transmembrane</keyword>
<feature type="transmembrane region" description="Helical" evidence="1">
    <location>
        <begin position="122"/>
        <end position="140"/>
    </location>
</feature>
<name>A0A9D1U8E8_9BACT</name>
<sequence length="234" mass="26186">MSRPSGNEPAPEADEVPFLPFASRAPAGRFLGVPFFHPPLSSPALFNPWAYLFGPFYFFAVGLWRKGLVLLTAGVFVFVPTLAPTEVTPLASILHEAYAPFPELLQAIALLFVILWCRGHRWIAAITGLSLVAVFVGGAVHVPGLRFDYANAYEWLTAPILWKALMQVEIFSLLAQRPVAALVFLLLGGGFWYLGLPLHLFLYTLPSILYPVFCGMMANYDLYRHKALREVFWW</sequence>
<evidence type="ECO:0000313" key="2">
    <source>
        <dbReference type="EMBL" id="HIW78028.1"/>
    </source>
</evidence>
<organism evidence="2 3">
    <name type="scientific">Candidatus Bilophila faecipullorum</name>
    <dbReference type="NCBI Taxonomy" id="2838482"/>
    <lineage>
        <taxon>Bacteria</taxon>
        <taxon>Pseudomonadati</taxon>
        <taxon>Thermodesulfobacteriota</taxon>
        <taxon>Desulfovibrionia</taxon>
        <taxon>Desulfovibrionales</taxon>
        <taxon>Desulfovibrionaceae</taxon>
        <taxon>Bilophila</taxon>
    </lineage>
</organism>
<gene>
    <name evidence="2" type="ORF">H9874_02640</name>
</gene>
<keyword evidence="1" id="KW-0472">Membrane</keyword>
<protein>
    <submittedName>
        <fullName evidence="2">Uncharacterized protein</fullName>
    </submittedName>
</protein>
<feature type="transmembrane region" description="Helical" evidence="1">
    <location>
        <begin position="44"/>
        <end position="61"/>
    </location>
</feature>